<evidence type="ECO:0000313" key="2">
    <source>
        <dbReference type="Proteomes" id="UP000002613"/>
    </source>
</evidence>
<dbReference type="STRING" id="589924.Ferp_1205"/>
<reference evidence="2" key="1">
    <citation type="submission" date="2010-02" db="EMBL/GenBank/DDBJ databases">
        <title>Complete sequence of Ferroglobus placidus DSM 10642.</title>
        <authorList>
            <consortium name="US DOE Joint Genome Institute"/>
            <person name="Lucas S."/>
            <person name="Copeland A."/>
            <person name="Lapidus A."/>
            <person name="Cheng J.-F."/>
            <person name="Bruce D."/>
            <person name="Goodwin L."/>
            <person name="Pitluck S."/>
            <person name="Saunders E."/>
            <person name="Brettin T."/>
            <person name="Detter J.C."/>
            <person name="Han C."/>
            <person name="Tapia R."/>
            <person name="Larimer F."/>
            <person name="Land M."/>
            <person name="Hauser L."/>
            <person name="Kyrpides N."/>
            <person name="Ivanova N."/>
            <person name="Holmes D."/>
            <person name="Lovley D."/>
            <person name="Kyrpides N."/>
            <person name="Anderson I.J."/>
            <person name="Woyke T."/>
        </authorList>
    </citation>
    <scope>NUCLEOTIDE SEQUENCE [LARGE SCALE GENOMIC DNA]</scope>
    <source>
        <strain evidence="2">DSM 10642 / AEDII12DO</strain>
    </source>
</reference>
<dbReference type="Proteomes" id="UP000002613">
    <property type="component" value="Chromosome"/>
</dbReference>
<keyword evidence="2" id="KW-1185">Reference proteome</keyword>
<dbReference type="HOGENOM" id="CLU_3371277_0_0_2"/>
<accession>D3RY00</accession>
<evidence type="ECO:0000313" key="1">
    <source>
        <dbReference type="EMBL" id="ADC65363.1"/>
    </source>
</evidence>
<dbReference type="AlphaFoldDB" id="D3RY00"/>
<protein>
    <submittedName>
        <fullName evidence="1">Uncharacterized protein</fullName>
    </submittedName>
</protein>
<dbReference type="PaxDb" id="589924-Ferp_1205"/>
<organism evidence="1 2">
    <name type="scientific">Ferroglobus placidus (strain DSM 10642 / AEDII12DO)</name>
    <dbReference type="NCBI Taxonomy" id="589924"/>
    <lineage>
        <taxon>Archaea</taxon>
        <taxon>Methanobacteriati</taxon>
        <taxon>Methanobacteriota</taxon>
        <taxon>Archaeoglobi</taxon>
        <taxon>Archaeoglobales</taxon>
        <taxon>Archaeoglobaceae</taxon>
        <taxon>Ferroglobus</taxon>
    </lineage>
</organism>
<reference evidence="1 2" key="2">
    <citation type="journal article" date="2011" name="Stand. Genomic Sci.">
        <title>Complete genome sequence of Ferroglobus placidus AEDII12DO.</title>
        <authorList>
            <person name="Anderson I."/>
            <person name="Risso C."/>
            <person name="Holmes D."/>
            <person name="Lucas S."/>
            <person name="Copeland A."/>
            <person name="Lapidus A."/>
            <person name="Cheng J.F."/>
            <person name="Bruce D."/>
            <person name="Goodwin L."/>
            <person name="Pitluck S."/>
            <person name="Saunders E."/>
            <person name="Brettin T."/>
            <person name="Detter J.C."/>
            <person name="Han C."/>
            <person name="Tapia R."/>
            <person name="Larimer F."/>
            <person name="Land M."/>
            <person name="Hauser L."/>
            <person name="Woyke T."/>
            <person name="Lovley D."/>
            <person name="Kyrpides N."/>
            <person name="Ivanova N."/>
        </authorList>
    </citation>
    <scope>NUCLEOTIDE SEQUENCE [LARGE SCALE GENOMIC DNA]</scope>
    <source>
        <strain evidence="2">DSM 10642 / AEDII12DO</strain>
    </source>
</reference>
<sequence>MIAVLKVEKKELDALKTLVPDGGLFNDIRAAGFD</sequence>
<gene>
    <name evidence="1" type="ordered locus">Ferp_1205</name>
</gene>
<dbReference type="EMBL" id="CP001899">
    <property type="protein sequence ID" value="ADC65363.1"/>
    <property type="molecule type" value="Genomic_DNA"/>
</dbReference>
<dbReference type="KEGG" id="fpl:Ferp_1205"/>
<proteinExistence type="predicted"/>
<name>D3RY00_FERPA</name>